<reference evidence="2" key="1">
    <citation type="journal article" date="2021" name="Nat. Commun.">
        <title>Genetic determinants of endophytism in the Arabidopsis root mycobiome.</title>
        <authorList>
            <person name="Mesny F."/>
            <person name="Miyauchi S."/>
            <person name="Thiergart T."/>
            <person name="Pickel B."/>
            <person name="Atanasova L."/>
            <person name="Karlsson M."/>
            <person name="Huettel B."/>
            <person name="Barry K.W."/>
            <person name="Haridas S."/>
            <person name="Chen C."/>
            <person name="Bauer D."/>
            <person name="Andreopoulos W."/>
            <person name="Pangilinan J."/>
            <person name="LaButti K."/>
            <person name="Riley R."/>
            <person name="Lipzen A."/>
            <person name="Clum A."/>
            <person name="Drula E."/>
            <person name="Henrissat B."/>
            <person name="Kohler A."/>
            <person name="Grigoriev I.V."/>
            <person name="Martin F.M."/>
            <person name="Hacquard S."/>
        </authorList>
    </citation>
    <scope>NUCLEOTIDE SEQUENCE</scope>
    <source>
        <strain evidence="2">MPI-SDFR-AT-0117</strain>
    </source>
</reference>
<evidence type="ECO:0000313" key="2">
    <source>
        <dbReference type="EMBL" id="KAH6693955.1"/>
    </source>
</evidence>
<evidence type="ECO:0000256" key="1">
    <source>
        <dbReference type="SAM" id="MobiDB-lite"/>
    </source>
</evidence>
<dbReference type="AlphaFoldDB" id="A0A9P9AFR5"/>
<keyword evidence="3" id="KW-1185">Reference proteome</keyword>
<sequence>MSNKLPIIKKEASPAEEVWDEQRLKKSLDQLKILHIQLRELRTTIPRMLEPLRTKQQTPEALFENFSQAVATSHKEVSDFTELVKDPKSASIFAHAEQSRKENPKNIKPWTGKEEPDWTTPPGSS</sequence>
<dbReference type="EMBL" id="JAGSXJ010000003">
    <property type="protein sequence ID" value="KAH6693955.1"/>
    <property type="molecule type" value="Genomic_DNA"/>
</dbReference>
<gene>
    <name evidence="2" type="ORF">F5X68DRAFT_258743</name>
</gene>
<evidence type="ECO:0000313" key="3">
    <source>
        <dbReference type="Proteomes" id="UP000770015"/>
    </source>
</evidence>
<comment type="caution">
    <text evidence="2">The sequence shown here is derived from an EMBL/GenBank/DDBJ whole genome shotgun (WGS) entry which is preliminary data.</text>
</comment>
<organism evidence="2 3">
    <name type="scientific">Plectosphaerella plurivora</name>
    <dbReference type="NCBI Taxonomy" id="936078"/>
    <lineage>
        <taxon>Eukaryota</taxon>
        <taxon>Fungi</taxon>
        <taxon>Dikarya</taxon>
        <taxon>Ascomycota</taxon>
        <taxon>Pezizomycotina</taxon>
        <taxon>Sordariomycetes</taxon>
        <taxon>Hypocreomycetidae</taxon>
        <taxon>Glomerellales</taxon>
        <taxon>Plectosphaerellaceae</taxon>
        <taxon>Plectosphaerella</taxon>
    </lineage>
</organism>
<dbReference type="OrthoDB" id="5326237at2759"/>
<accession>A0A9P9AFR5</accession>
<dbReference type="Proteomes" id="UP000770015">
    <property type="component" value="Unassembled WGS sequence"/>
</dbReference>
<feature type="region of interest" description="Disordered" evidence="1">
    <location>
        <begin position="93"/>
        <end position="125"/>
    </location>
</feature>
<feature type="compositionally biased region" description="Basic and acidic residues" evidence="1">
    <location>
        <begin position="97"/>
        <end position="116"/>
    </location>
</feature>
<protein>
    <submittedName>
        <fullName evidence="2">Uncharacterized protein</fullName>
    </submittedName>
</protein>
<proteinExistence type="predicted"/>
<name>A0A9P9AFR5_9PEZI</name>